<name>A0A1G7SB14_9FIRM</name>
<gene>
    <name evidence="2" type="ORF">SAMN05443529_101322</name>
</gene>
<keyword evidence="1" id="KW-0472">Membrane</keyword>
<dbReference type="Proteomes" id="UP000198656">
    <property type="component" value="Unassembled WGS sequence"/>
</dbReference>
<feature type="transmembrane region" description="Helical" evidence="1">
    <location>
        <begin position="89"/>
        <end position="109"/>
    </location>
</feature>
<keyword evidence="1" id="KW-1133">Transmembrane helix</keyword>
<reference evidence="3" key="1">
    <citation type="submission" date="2016-10" db="EMBL/GenBank/DDBJ databases">
        <authorList>
            <person name="Varghese N."/>
            <person name="Submissions S."/>
        </authorList>
    </citation>
    <scope>NUCLEOTIDE SEQUENCE [LARGE SCALE GENOMIC DNA]</scope>
    <source>
        <strain evidence="3">DSM 8344</strain>
    </source>
</reference>
<dbReference type="EMBL" id="FNCP01000001">
    <property type="protein sequence ID" value="SDG19370.1"/>
    <property type="molecule type" value="Genomic_DNA"/>
</dbReference>
<accession>A0A1G7SB14</accession>
<organism evidence="2 3">
    <name type="scientific">Desulfosporosinus hippei DSM 8344</name>
    <dbReference type="NCBI Taxonomy" id="1121419"/>
    <lineage>
        <taxon>Bacteria</taxon>
        <taxon>Bacillati</taxon>
        <taxon>Bacillota</taxon>
        <taxon>Clostridia</taxon>
        <taxon>Eubacteriales</taxon>
        <taxon>Desulfitobacteriaceae</taxon>
        <taxon>Desulfosporosinus</taxon>
    </lineage>
</organism>
<dbReference type="NCBIfam" id="TIGR02876">
    <property type="entry name" value="spore_yqfD"/>
    <property type="match status" value="1"/>
</dbReference>
<protein>
    <submittedName>
        <fullName evidence="2">Similar to stage IV sporulation protein</fullName>
    </submittedName>
</protein>
<dbReference type="RefSeq" id="WP_092329012.1">
    <property type="nucleotide sequence ID" value="NZ_FNCP01000001.1"/>
</dbReference>
<dbReference type="Pfam" id="PF06898">
    <property type="entry name" value="YqfD"/>
    <property type="match status" value="1"/>
</dbReference>
<dbReference type="InterPro" id="IPR010690">
    <property type="entry name" value="YqfD"/>
</dbReference>
<dbReference type="AlphaFoldDB" id="A0A1G7SB14"/>
<keyword evidence="1" id="KW-0812">Transmembrane</keyword>
<keyword evidence="3" id="KW-1185">Reference proteome</keyword>
<sequence>MFEWLRRFWYGRILFLARGEHLAHFVNQVSKEGIVLYHTQKSERGMRAQIKLADFRRLRRPARRTHTRVHIVAKYGWPFVAARWWRRKGLLIGIVIIASVLTILSQLVLSISVTGNKNLIATDVIERAEKLGLRTWVYSKDLDLNGIAKSLQEQLPDAAWIGIERQGTSIQIRVSEKTRPSIPDEVGNLVASRAGIVKEIMVIDGTPLIHEGETVRAGQVLIKSPEVNNMSSAKNAPVSVARGFVRARVWYSAEGQIPLVEDKVEESGRVAKGRGIKIGSRVIMLTAEKSPFEQSREEVISQSLKLWRNWRFPVEGIRVNHIELHNVHIERTVSKARQLAEQIARAEVQKKLTQGVPIVAETVKVLSDNSGSERVRVEVETYEDLAVYANP</sequence>
<evidence type="ECO:0000256" key="1">
    <source>
        <dbReference type="SAM" id="Phobius"/>
    </source>
</evidence>
<dbReference type="OrthoDB" id="1640349at2"/>
<dbReference type="STRING" id="1121419.SAMN05443529_101322"/>
<evidence type="ECO:0000313" key="2">
    <source>
        <dbReference type="EMBL" id="SDG19370.1"/>
    </source>
</evidence>
<dbReference type="PIRSF" id="PIRSF029895">
    <property type="entry name" value="SpoIV"/>
    <property type="match status" value="1"/>
</dbReference>
<evidence type="ECO:0000313" key="3">
    <source>
        <dbReference type="Proteomes" id="UP000198656"/>
    </source>
</evidence>
<proteinExistence type="predicted"/>